<evidence type="ECO:0000313" key="2">
    <source>
        <dbReference type="Proteomes" id="UP001235030"/>
    </source>
</evidence>
<evidence type="ECO:0000313" key="1">
    <source>
        <dbReference type="EMBL" id="WMT80658.1"/>
    </source>
</evidence>
<proteinExistence type="predicted"/>
<dbReference type="Proteomes" id="UP001235030">
    <property type="component" value="Chromosome"/>
</dbReference>
<accession>A0ABY9PYA9</accession>
<reference evidence="1 2" key="1">
    <citation type="submission" date="2022-07" db="EMBL/GenBank/DDBJ databases">
        <title>Genome sequence of Terrisporobacter mayombei DSM6539.</title>
        <authorList>
            <person name="Boeer T."/>
            <person name="Bengelsdorf F.R."/>
            <person name="Daniel R."/>
            <person name="Poehlein A."/>
        </authorList>
    </citation>
    <scope>NUCLEOTIDE SEQUENCE [LARGE SCALE GENOMIC DNA]</scope>
    <source>
        <strain evidence="1 2">DSM 6539</strain>
    </source>
</reference>
<gene>
    <name evidence="1" type="ORF">TEMA_09790</name>
</gene>
<dbReference type="RefSeq" id="WP_228104886.1">
    <property type="nucleotide sequence ID" value="NZ_CP101637.1"/>
</dbReference>
<protein>
    <submittedName>
        <fullName evidence="1">Uncharacterized protein</fullName>
    </submittedName>
</protein>
<dbReference type="EMBL" id="CP101637">
    <property type="protein sequence ID" value="WMT80658.1"/>
    <property type="molecule type" value="Genomic_DNA"/>
</dbReference>
<name>A0ABY9PYA9_9FIRM</name>
<sequence>MEDRKLYELTNENDELKARMCEKDSLIEKLTSDEHNNKIIKEYLENSIQNLKIAIGEYAIRCYHENQEYNKEQLDDFANENVILKVMLDSLK</sequence>
<keyword evidence="2" id="KW-1185">Reference proteome</keyword>
<organism evidence="1 2">
    <name type="scientific">Terrisporobacter mayombei</name>
    <dbReference type="NCBI Taxonomy" id="1541"/>
    <lineage>
        <taxon>Bacteria</taxon>
        <taxon>Bacillati</taxon>
        <taxon>Bacillota</taxon>
        <taxon>Clostridia</taxon>
        <taxon>Peptostreptococcales</taxon>
        <taxon>Peptostreptococcaceae</taxon>
        <taxon>Terrisporobacter</taxon>
    </lineage>
</organism>